<accession>A0A975CH08</accession>
<keyword evidence="4" id="KW-1185">Reference proteome</keyword>
<feature type="compositionally biased region" description="Pro residues" evidence="1">
    <location>
        <begin position="24"/>
        <end position="48"/>
    </location>
</feature>
<proteinExistence type="predicted"/>
<dbReference type="RefSeq" id="WP_208008315.1">
    <property type="nucleotide sequence ID" value="NZ_CP071796.1"/>
</dbReference>
<gene>
    <name evidence="3" type="ORF">J1M35_16945</name>
</gene>
<dbReference type="AlphaFoldDB" id="A0A975CH08"/>
<name>A0A975CH08_9BURK</name>
<protein>
    <recommendedName>
        <fullName evidence="5">Lipoprotein</fullName>
    </recommendedName>
</protein>
<evidence type="ECO:0008006" key="5">
    <source>
        <dbReference type="Google" id="ProtNLM"/>
    </source>
</evidence>
<feature type="signal peptide" evidence="2">
    <location>
        <begin position="1"/>
        <end position="20"/>
    </location>
</feature>
<dbReference type="Proteomes" id="UP000663903">
    <property type="component" value="Chromosome"/>
</dbReference>
<keyword evidence="2" id="KW-0732">Signal</keyword>
<sequence length="157" mass="15880">MTLTRLNKLSLALLAAGALAACDQPPPPAPPPAPPAPVAAPAPAPAAAPAPTGVAADAASPQKEQAEMADQHTTVAYKSADGRSLKVTFYEAKEPGVPDEVHKAKVQIDGGPVLDMSKVTEDKGDPVYGDGASTTLISRGGGGTAELFEGKKKTVFE</sequence>
<dbReference type="EMBL" id="CP071796">
    <property type="protein sequence ID" value="QTD44752.1"/>
    <property type="molecule type" value="Genomic_DNA"/>
</dbReference>
<feature type="compositionally biased region" description="Low complexity" evidence="1">
    <location>
        <begin position="49"/>
        <end position="61"/>
    </location>
</feature>
<evidence type="ECO:0000256" key="2">
    <source>
        <dbReference type="SAM" id="SignalP"/>
    </source>
</evidence>
<evidence type="ECO:0000313" key="4">
    <source>
        <dbReference type="Proteomes" id="UP000663903"/>
    </source>
</evidence>
<evidence type="ECO:0000256" key="1">
    <source>
        <dbReference type="SAM" id="MobiDB-lite"/>
    </source>
</evidence>
<organism evidence="3 4">
    <name type="scientific">Ottowia testudinis</name>
    <dbReference type="NCBI Taxonomy" id="2816950"/>
    <lineage>
        <taxon>Bacteria</taxon>
        <taxon>Pseudomonadati</taxon>
        <taxon>Pseudomonadota</taxon>
        <taxon>Betaproteobacteria</taxon>
        <taxon>Burkholderiales</taxon>
        <taxon>Comamonadaceae</taxon>
        <taxon>Ottowia</taxon>
    </lineage>
</organism>
<dbReference type="PROSITE" id="PS51257">
    <property type="entry name" value="PROKAR_LIPOPROTEIN"/>
    <property type="match status" value="1"/>
</dbReference>
<dbReference type="KEGG" id="otd:J1M35_16945"/>
<evidence type="ECO:0000313" key="3">
    <source>
        <dbReference type="EMBL" id="QTD44752.1"/>
    </source>
</evidence>
<feature type="region of interest" description="Disordered" evidence="1">
    <location>
        <begin position="115"/>
        <end position="135"/>
    </location>
</feature>
<reference evidence="3" key="1">
    <citation type="submission" date="2021-03" db="EMBL/GenBank/DDBJ databases">
        <title>Ottowia sp. 27C isolated from the cloaca of a Giant Asian pond turtle (Heosemys grandis).</title>
        <authorList>
            <person name="Spergser J."/>
            <person name="Busse H.-J."/>
        </authorList>
    </citation>
    <scope>NUCLEOTIDE SEQUENCE</scope>
    <source>
        <strain evidence="3">27C</strain>
    </source>
</reference>
<feature type="chain" id="PRO_5037308887" description="Lipoprotein" evidence="2">
    <location>
        <begin position="21"/>
        <end position="157"/>
    </location>
</feature>
<feature type="region of interest" description="Disordered" evidence="1">
    <location>
        <begin position="21"/>
        <end position="77"/>
    </location>
</feature>